<evidence type="ECO:0000256" key="19">
    <source>
        <dbReference type="PIRSR" id="PIRSR006268-2"/>
    </source>
</evidence>
<organism evidence="21 22">
    <name type="scientific">Ferrimonas sediminicola</name>
    <dbReference type="NCBI Taxonomy" id="2569538"/>
    <lineage>
        <taxon>Bacteria</taxon>
        <taxon>Pseudomonadati</taxon>
        <taxon>Pseudomonadota</taxon>
        <taxon>Gammaproteobacteria</taxon>
        <taxon>Alteromonadales</taxon>
        <taxon>Ferrimonadaceae</taxon>
        <taxon>Ferrimonas</taxon>
    </lineage>
</organism>
<name>A0A4U1BET3_9GAMM</name>
<evidence type="ECO:0000256" key="14">
    <source>
        <dbReference type="ARBA" id="ARBA00023288"/>
    </source>
</evidence>
<comment type="similarity">
    <text evidence="1 18 20">Belongs to the ApbE family.</text>
</comment>
<keyword evidence="11 18" id="KW-0460">Magnesium</keyword>
<keyword evidence="8 18" id="KW-0479">Metal-binding</keyword>
<dbReference type="GO" id="GO:0005886">
    <property type="term" value="C:plasma membrane"/>
    <property type="evidence" value="ECO:0007669"/>
    <property type="project" value="UniProtKB-SubCell"/>
</dbReference>
<dbReference type="OrthoDB" id="9778595at2"/>
<comment type="catalytic activity">
    <reaction evidence="16 18 20">
        <text>L-threonyl-[protein] + FAD = FMN-L-threonyl-[protein] + AMP + H(+)</text>
        <dbReference type="Rhea" id="RHEA:36847"/>
        <dbReference type="Rhea" id="RHEA-COMP:11060"/>
        <dbReference type="Rhea" id="RHEA-COMP:11061"/>
        <dbReference type="ChEBI" id="CHEBI:15378"/>
        <dbReference type="ChEBI" id="CHEBI:30013"/>
        <dbReference type="ChEBI" id="CHEBI:57692"/>
        <dbReference type="ChEBI" id="CHEBI:74257"/>
        <dbReference type="ChEBI" id="CHEBI:456215"/>
        <dbReference type="EC" id="2.7.1.180"/>
    </reaction>
</comment>
<accession>A0A4U1BET3</accession>
<dbReference type="InterPro" id="IPR003374">
    <property type="entry name" value="ApbE-like_sf"/>
</dbReference>
<dbReference type="InterPro" id="IPR024932">
    <property type="entry name" value="ApbE"/>
</dbReference>
<comment type="function">
    <text evidence="20">Flavin transferase that catalyzes the transfer of the FMN moiety of FAD and its covalent binding to the hydroxyl group of a threonine residue in a target flavoprotein.</text>
</comment>
<feature type="chain" id="PRO_5020945791" description="FAD:protein FMN transferase" evidence="20">
    <location>
        <begin position="27"/>
        <end position="345"/>
    </location>
</feature>
<dbReference type="Pfam" id="PF02424">
    <property type="entry name" value="ApbE"/>
    <property type="match status" value="1"/>
</dbReference>
<evidence type="ECO:0000256" key="3">
    <source>
        <dbReference type="ARBA" id="ARBA00016337"/>
    </source>
</evidence>
<comment type="caution">
    <text evidence="21">The sequence shown here is derived from an EMBL/GenBank/DDBJ whole genome shotgun (WGS) entry which is preliminary data.</text>
</comment>
<dbReference type="RefSeq" id="WP_136852259.1">
    <property type="nucleotide sequence ID" value="NZ_SWCI01000003.1"/>
</dbReference>
<gene>
    <name evidence="21" type="ORF">FCL40_05990</name>
</gene>
<dbReference type="GO" id="GO:0046872">
    <property type="term" value="F:metal ion binding"/>
    <property type="evidence" value="ECO:0007669"/>
    <property type="project" value="UniProtKB-UniRule"/>
</dbReference>
<dbReference type="EMBL" id="SWCI01000003">
    <property type="protein sequence ID" value="TKB49708.1"/>
    <property type="molecule type" value="Genomic_DNA"/>
</dbReference>
<evidence type="ECO:0000256" key="12">
    <source>
        <dbReference type="ARBA" id="ARBA00023136"/>
    </source>
</evidence>
<evidence type="ECO:0000313" key="21">
    <source>
        <dbReference type="EMBL" id="TKB49708.1"/>
    </source>
</evidence>
<evidence type="ECO:0000256" key="13">
    <source>
        <dbReference type="ARBA" id="ARBA00023139"/>
    </source>
</evidence>
<feature type="binding site" evidence="19">
    <location>
        <position position="177"/>
    </location>
    <ligand>
        <name>Mg(2+)</name>
        <dbReference type="ChEBI" id="CHEBI:18420"/>
    </ligand>
</feature>
<dbReference type="AlphaFoldDB" id="A0A4U1BET3"/>
<keyword evidence="10 18" id="KW-0274">FAD</keyword>
<keyword evidence="22" id="KW-1185">Reference proteome</keyword>
<evidence type="ECO:0000313" key="22">
    <source>
        <dbReference type="Proteomes" id="UP000305674"/>
    </source>
</evidence>
<feature type="binding site" evidence="19">
    <location>
        <position position="295"/>
    </location>
    <ligand>
        <name>Mg(2+)</name>
        <dbReference type="ChEBI" id="CHEBI:18420"/>
    </ligand>
</feature>
<evidence type="ECO:0000256" key="5">
    <source>
        <dbReference type="ARBA" id="ARBA00022519"/>
    </source>
</evidence>
<reference evidence="21 22" key="1">
    <citation type="submission" date="2019-04" db="EMBL/GenBank/DDBJ databases">
        <authorList>
            <person name="Hwang J.C."/>
        </authorList>
    </citation>
    <scope>NUCLEOTIDE SEQUENCE [LARGE SCALE GENOMIC DNA]</scope>
    <source>
        <strain evidence="21 22">IMCC35001</strain>
    </source>
</reference>
<evidence type="ECO:0000256" key="17">
    <source>
        <dbReference type="ARBA" id="ARBA00060485"/>
    </source>
</evidence>
<dbReference type="PIRSF" id="PIRSF006268">
    <property type="entry name" value="ApbE"/>
    <property type="match status" value="1"/>
</dbReference>
<evidence type="ECO:0000256" key="7">
    <source>
        <dbReference type="ARBA" id="ARBA00022679"/>
    </source>
</evidence>
<protein>
    <recommendedName>
        <fullName evidence="3 18">FAD:protein FMN transferase</fullName>
        <ecNumber evidence="2 18">2.7.1.180</ecNumber>
    </recommendedName>
    <alternativeName>
        <fullName evidence="15 18">Flavin transferase</fullName>
    </alternativeName>
</protein>
<evidence type="ECO:0000256" key="18">
    <source>
        <dbReference type="PIRNR" id="PIRNR006268"/>
    </source>
</evidence>
<dbReference type="PROSITE" id="PS51257">
    <property type="entry name" value="PROKAR_LIPOPROTEIN"/>
    <property type="match status" value="1"/>
</dbReference>
<keyword evidence="13" id="KW-0564">Palmitate</keyword>
<evidence type="ECO:0000256" key="10">
    <source>
        <dbReference type="ARBA" id="ARBA00022827"/>
    </source>
</evidence>
<evidence type="ECO:0000256" key="4">
    <source>
        <dbReference type="ARBA" id="ARBA00022475"/>
    </source>
</evidence>
<evidence type="ECO:0000256" key="1">
    <source>
        <dbReference type="ARBA" id="ARBA00008282"/>
    </source>
</evidence>
<evidence type="ECO:0000256" key="20">
    <source>
        <dbReference type="RuleBase" id="RU363002"/>
    </source>
</evidence>
<dbReference type="PANTHER" id="PTHR30040:SF2">
    <property type="entry name" value="FAD:PROTEIN FMN TRANSFERASE"/>
    <property type="match status" value="1"/>
</dbReference>
<keyword evidence="14 20" id="KW-0449">Lipoprotein</keyword>
<evidence type="ECO:0000256" key="8">
    <source>
        <dbReference type="ARBA" id="ARBA00022723"/>
    </source>
</evidence>
<dbReference type="Gene3D" id="3.10.520.10">
    <property type="entry name" value="ApbE-like domains"/>
    <property type="match status" value="1"/>
</dbReference>
<keyword evidence="7 18" id="KW-0808">Transferase</keyword>
<dbReference type="EC" id="2.7.1.180" evidence="2 18"/>
<keyword evidence="9 20" id="KW-0732">Signal</keyword>
<dbReference type="SUPFAM" id="SSF143631">
    <property type="entry name" value="ApbE-like"/>
    <property type="match status" value="1"/>
</dbReference>
<feature type="signal peptide" evidence="20">
    <location>
        <begin position="1"/>
        <end position="26"/>
    </location>
</feature>
<proteinExistence type="inferred from homology"/>
<dbReference type="PANTHER" id="PTHR30040">
    <property type="entry name" value="THIAMINE BIOSYNTHESIS LIPOPROTEIN APBE"/>
    <property type="match status" value="1"/>
</dbReference>
<evidence type="ECO:0000256" key="11">
    <source>
        <dbReference type="ARBA" id="ARBA00022842"/>
    </source>
</evidence>
<evidence type="ECO:0000256" key="15">
    <source>
        <dbReference type="ARBA" id="ARBA00031306"/>
    </source>
</evidence>
<evidence type="ECO:0000256" key="9">
    <source>
        <dbReference type="ARBA" id="ARBA00022729"/>
    </source>
</evidence>
<keyword evidence="5 20" id="KW-0997">Cell inner membrane</keyword>
<dbReference type="FunFam" id="3.10.520.10:FF:000001">
    <property type="entry name" value="FAD:protein FMN transferase"/>
    <property type="match status" value="1"/>
</dbReference>
<evidence type="ECO:0000256" key="2">
    <source>
        <dbReference type="ARBA" id="ARBA00011955"/>
    </source>
</evidence>
<comment type="cofactor">
    <cofactor evidence="19">
        <name>Mg(2+)</name>
        <dbReference type="ChEBI" id="CHEBI:18420"/>
    </cofactor>
    <cofactor evidence="19">
        <name>Mn(2+)</name>
        <dbReference type="ChEBI" id="CHEBI:29035"/>
    </cofactor>
    <text evidence="19">Magnesium. Can also use manganese.</text>
</comment>
<keyword evidence="6 18" id="KW-0285">Flavoprotein</keyword>
<keyword evidence="4" id="KW-1003">Cell membrane</keyword>
<evidence type="ECO:0000256" key="16">
    <source>
        <dbReference type="ARBA" id="ARBA00048540"/>
    </source>
</evidence>
<keyword evidence="12" id="KW-0472">Membrane</keyword>
<comment type="subcellular location">
    <subcellularLocation>
        <location evidence="17 20">Cell inner membrane</location>
        <topology evidence="17 20">Lipid-anchor</topology>
        <orientation evidence="17 20">Periplasmic side</orientation>
    </subcellularLocation>
</comment>
<feature type="binding site" evidence="19">
    <location>
        <position position="291"/>
    </location>
    <ligand>
        <name>Mg(2+)</name>
        <dbReference type="ChEBI" id="CHEBI:18420"/>
    </ligand>
</feature>
<evidence type="ECO:0000256" key="6">
    <source>
        <dbReference type="ARBA" id="ARBA00022630"/>
    </source>
</evidence>
<dbReference type="GO" id="GO:0016740">
    <property type="term" value="F:transferase activity"/>
    <property type="evidence" value="ECO:0007669"/>
    <property type="project" value="UniProtKB-UniRule"/>
</dbReference>
<dbReference type="Proteomes" id="UP000305674">
    <property type="component" value="Unassembled WGS sequence"/>
</dbReference>
<sequence>MLYRAPKTLWLALVGLAIFLSGCTQAPQVESVSGHTMGTTYHVSWVDAPKQHDPLLLQGEIDLRLGQVNRSMSTWKRNSEVSRFNRLGRVGGMEISAEFATVLQEAKRLTRLTDGALDVTVGPLVNLWGFGPDGRIEHAPDEAEIARIKGSTGDDKLSIKGRWLFKSESDLKVDLSAIAKGYGVDVVAQVLEARGIHNYLVEVGGELRVKGVKPGGQPWRVAIEQPDAMGRDVFNVIEPGNMAVATSGDYRNFFEEDGEQFSHIIDPATGRPVKHHVVSATVLTDSCMTADGLATAMMVLGVDRGLALAEAQDLAVMLIERSQGQFRVHYSPAFKQYLERKETQS</sequence>